<dbReference type="Proteomes" id="UP000033187">
    <property type="component" value="Chromosome 1"/>
</dbReference>
<evidence type="ECO:0000256" key="2">
    <source>
        <dbReference type="ARBA" id="ARBA00022452"/>
    </source>
</evidence>
<name>A0A0D6JFG6_9HYPH</name>
<dbReference type="InterPro" id="IPR034746">
    <property type="entry name" value="POTRA"/>
</dbReference>
<dbReference type="KEGG" id="fiy:BN1229_v1_2069"/>
<dbReference type="Gene3D" id="2.40.160.50">
    <property type="entry name" value="membrane protein fhac: a member of the omp85/tpsb transporter family"/>
    <property type="match status" value="1"/>
</dbReference>
<gene>
    <name evidence="6" type="ORF">YBN1229_v1_2069</name>
</gene>
<evidence type="ECO:0000256" key="3">
    <source>
        <dbReference type="ARBA" id="ARBA00023136"/>
    </source>
</evidence>
<dbReference type="InterPro" id="IPR010827">
    <property type="entry name" value="BamA/TamA_POTRA"/>
</dbReference>
<sequence>MFSSFFRLTRVLGAVALLLMLSTVYAHAVDLFGVSLIGEQNAVPEGALAYTAAIGIDGEDRSLKDKLSQISLLVTNAKQGAADTGALAARAQADIEQLTAALYAEAHYGAKIDVRIAGIPLGTFNADAIEATPSAPIVVQISIAPGPVFHFGQVAFTQTAPTRAQPPTEPEFYKLVRGAPARSDIIITAIDRLAEEWRRAGYPFARVAQKDIRADHARAMVDVQVAVDPGTPAVYGWISVVGTKDMSSDTIADQSALRPGQRFDPKDLKTTRERLRKLEAVESVRIVEGENVDASGGIPITLDVTERKPRFFGATAFVSTLDGAEVGAFWGHRNLFGEGERLRVDGSVSRLGADSIDQLQYNAGAVFSKPGILDIDTDLFLEFRFEREAPDTYDSYSGRIKGGLSRRFDDHLSGTIALEGRQAYVEDAFGDRDFTLISLPTEIDYDTRDNKLDPASGVHIFLRGAPTVDVAGGNAFVESRAQLASYLALTEERRAILAGRVVVGSVAGASLIDVPATSRFFAGGGGSARGYEYRSLGPEYRGEVTGGLALAEASAELRLRVTETIGLVPFIDVAAVSSESTFDFSDPLYVGAGIGLRYFSAIGPIRLDAAVPLTERDDRPGFGLYVGLGQAF</sequence>
<dbReference type="PANTHER" id="PTHR12815:SF42">
    <property type="entry name" value="BACTERIAL SURFACE ANTIGEN (D15) DOMAIN-CONTAINING PROTEIN"/>
    <property type="match status" value="1"/>
</dbReference>
<evidence type="ECO:0000259" key="5">
    <source>
        <dbReference type="PROSITE" id="PS51779"/>
    </source>
</evidence>
<evidence type="ECO:0000256" key="1">
    <source>
        <dbReference type="ARBA" id="ARBA00004370"/>
    </source>
</evidence>
<dbReference type="EMBL" id="LN829119">
    <property type="protein sequence ID" value="CPR19231.1"/>
    <property type="molecule type" value="Genomic_DNA"/>
</dbReference>
<reference evidence="7" key="1">
    <citation type="submission" date="2015-02" db="EMBL/GenBank/DDBJ databases">
        <authorList>
            <person name="Chooi Y.-H."/>
        </authorList>
    </citation>
    <scope>NUCLEOTIDE SEQUENCE [LARGE SCALE GENOMIC DNA]</scope>
    <source>
        <strain evidence="7">strain Y</strain>
    </source>
</reference>
<evidence type="ECO:0000313" key="7">
    <source>
        <dbReference type="Proteomes" id="UP000033187"/>
    </source>
</evidence>
<dbReference type="Pfam" id="PF01103">
    <property type="entry name" value="Omp85"/>
    <property type="match status" value="1"/>
</dbReference>
<comment type="subcellular location">
    <subcellularLocation>
        <location evidence="1">Membrane</location>
    </subcellularLocation>
</comment>
<dbReference type="PANTHER" id="PTHR12815">
    <property type="entry name" value="SORTING AND ASSEMBLY MACHINERY SAMM50 PROTEIN FAMILY MEMBER"/>
    <property type="match status" value="1"/>
</dbReference>
<dbReference type="InterPro" id="IPR000184">
    <property type="entry name" value="Bac_surfAg_D15"/>
</dbReference>
<protein>
    <recommendedName>
        <fullName evidence="5">POTRA domain-containing protein</fullName>
    </recommendedName>
</protein>
<dbReference type="KEGG" id="fil:BN1229_v1_2069"/>
<keyword evidence="4" id="KW-0732">Signal</keyword>
<dbReference type="PROSITE" id="PS51779">
    <property type="entry name" value="POTRA"/>
    <property type="match status" value="1"/>
</dbReference>
<keyword evidence="2" id="KW-0812">Transmembrane</keyword>
<dbReference type="Pfam" id="PF07244">
    <property type="entry name" value="POTRA"/>
    <property type="match status" value="1"/>
</dbReference>
<dbReference type="GO" id="GO:0019867">
    <property type="term" value="C:outer membrane"/>
    <property type="evidence" value="ECO:0007669"/>
    <property type="project" value="InterPro"/>
</dbReference>
<organism evidence="6 7">
    <name type="scientific">Candidatus Filomicrobium marinum</name>
    <dbReference type="NCBI Taxonomy" id="1608628"/>
    <lineage>
        <taxon>Bacteria</taxon>
        <taxon>Pseudomonadati</taxon>
        <taxon>Pseudomonadota</taxon>
        <taxon>Alphaproteobacteria</taxon>
        <taxon>Hyphomicrobiales</taxon>
        <taxon>Hyphomicrobiaceae</taxon>
        <taxon>Filomicrobium</taxon>
    </lineage>
</organism>
<dbReference type="InterPro" id="IPR039910">
    <property type="entry name" value="D15-like"/>
</dbReference>
<feature type="signal peptide" evidence="4">
    <location>
        <begin position="1"/>
        <end position="28"/>
    </location>
</feature>
<accession>A0A0D6JFG6</accession>
<dbReference type="AlphaFoldDB" id="A0A0D6JFG6"/>
<keyword evidence="7" id="KW-1185">Reference proteome</keyword>
<feature type="chain" id="PRO_5002306177" description="POTRA domain-containing protein" evidence="4">
    <location>
        <begin position="29"/>
        <end position="632"/>
    </location>
</feature>
<evidence type="ECO:0000313" key="6">
    <source>
        <dbReference type="EMBL" id="CPR19231.1"/>
    </source>
</evidence>
<keyword evidence="3" id="KW-0472">Membrane</keyword>
<proteinExistence type="predicted"/>
<keyword evidence="2" id="KW-1134">Transmembrane beta strand</keyword>
<dbReference type="Gene3D" id="3.10.20.310">
    <property type="entry name" value="membrane protein fhac"/>
    <property type="match status" value="1"/>
</dbReference>
<feature type="domain" description="POTRA" evidence="5">
    <location>
        <begin position="233"/>
        <end position="307"/>
    </location>
</feature>
<evidence type="ECO:0000256" key="4">
    <source>
        <dbReference type="SAM" id="SignalP"/>
    </source>
</evidence>